<evidence type="ECO:0000256" key="2">
    <source>
        <dbReference type="ARBA" id="ARBA00002953"/>
    </source>
</evidence>
<dbReference type="HAMAP" id="MF_00685">
    <property type="entry name" value="GlgB"/>
    <property type="match status" value="1"/>
</dbReference>
<dbReference type="NCBIfam" id="TIGR01515">
    <property type="entry name" value="branching_enzym"/>
    <property type="match status" value="1"/>
</dbReference>
<evidence type="ECO:0000256" key="8">
    <source>
        <dbReference type="ARBA" id="ARBA00023056"/>
    </source>
</evidence>
<dbReference type="NCBIfam" id="NF003811">
    <property type="entry name" value="PRK05402.1"/>
    <property type="match status" value="1"/>
</dbReference>
<comment type="catalytic activity">
    <reaction evidence="1 10">
        <text>Transfers a segment of a (1-&gt;4)-alpha-D-glucan chain to a primary hydroxy group in a similar glucan chain.</text>
        <dbReference type="EC" id="2.4.1.18"/>
    </reaction>
</comment>
<sequence length="739" mass="83498">MKKNAPEGETGARAAVAPVPPAAEIEALLSGTHTDPFSVLGAHETAEGFVARAFIPGAEQVTALTLDGAIAGELALVHPDGFFAGPVALKTYQPLRYRAERGDVEWSVTDPYTFWPVLGPMDDYFVREGSHLRLFDKLGAHPMKHQGVDGFHFAVWAPNAKRVSVVGDFNDWDGRRHVMRLRRDTGIWEIFAPDISAGSAYKFEIIGPDGTLMPLKADPFARRSELRPQTASVTAAELKPKWEDDAHRAHWGSIDKRRQPISIYEVHAGSWQKRADGTFLSWDELADTLIPYVVDMGFTHIEFLPVTEHPYDPSWGYQTTGLYAPSARFGEPEGFARFVNGCHKVGIGVILDWVPAHFPTDAHGLRWFDGTALYEHEDPRKGFHPDWNTAIYNFGRVEVLSYLVNNALYWAEKFHLDGLRVDAVASMLYLDYSRKDGEWIPNEYGGRENLESVRFLQRMNQEVYAAHPEIMTIAEESTSWPKVSQPVHEGGLGFGFKWNMGFMHDTLSYFARDPVHRKYHHQEITFGLIYAFSENFVLPISHDEVVHGKGSMIAKMPGDDWQKFANLRAYYAFMWGYPGKKLLFMGQEFAQWSEWSESRPLDWNLLQYRMHEGMRRLVRDLNYTYRSKAALHARDCEGEGFEWLISEDMEQSVFAWLRKAPGEKPVAVIANLTPLYHPQYEISLPAAGRWREILNTDADIYGGSGKGNGGRVDAEAAEGGWARASLSLPPLAVIMLELE</sequence>
<evidence type="ECO:0000256" key="7">
    <source>
        <dbReference type="ARBA" id="ARBA00022679"/>
    </source>
</evidence>
<evidence type="ECO:0000256" key="9">
    <source>
        <dbReference type="ARBA" id="ARBA00023277"/>
    </source>
</evidence>
<feature type="active site" description="Proton donor" evidence="10">
    <location>
        <position position="475"/>
    </location>
</feature>
<dbReference type="Pfam" id="PF02922">
    <property type="entry name" value="CBM_48"/>
    <property type="match status" value="1"/>
</dbReference>
<dbReference type="InterPro" id="IPR044143">
    <property type="entry name" value="GlgB_N_E_set_prok"/>
</dbReference>
<evidence type="ECO:0000256" key="4">
    <source>
        <dbReference type="ARBA" id="ARBA00009000"/>
    </source>
</evidence>
<dbReference type="Pfam" id="PF22019">
    <property type="entry name" value="GlgB_N"/>
    <property type="match status" value="1"/>
</dbReference>
<name>A0ABU0IFP3_9HYPH</name>
<dbReference type="InterPro" id="IPR004193">
    <property type="entry name" value="Glyco_hydro_13_N"/>
</dbReference>
<dbReference type="InterPro" id="IPR017853">
    <property type="entry name" value="GH"/>
</dbReference>
<keyword evidence="5 10" id="KW-0321">Glycogen metabolism</keyword>
<dbReference type="CDD" id="cd11322">
    <property type="entry name" value="AmyAc_Glg_BE"/>
    <property type="match status" value="1"/>
</dbReference>
<dbReference type="SUPFAM" id="SSF81296">
    <property type="entry name" value="E set domains"/>
    <property type="match status" value="2"/>
</dbReference>
<dbReference type="SUPFAM" id="SSF51445">
    <property type="entry name" value="(Trans)glycosidases"/>
    <property type="match status" value="1"/>
</dbReference>
<dbReference type="InterPro" id="IPR013783">
    <property type="entry name" value="Ig-like_fold"/>
</dbReference>
<dbReference type="Gene3D" id="2.60.40.10">
    <property type="entry name" value="Immunoglobulins"/>
    <property type="match status" value="1"/>
</dbReference>
<keyword evidence="13" id="KW-1185">Reference proteome</keyword>
<accession>A0ABU0IFP3</accession>
<dbReference type="InterPro" id="IPR013780">
    <property type="entry name" value="Glyco_hydro_b"/>
</dbReference>
<evidence type="ECO:0000259" key="11">
    <source>
        <dbReference type="SMART" id="SM00642"/>
    </source>
</evidence>
<evidence type="ECO:0000256" key="5">
    <source>
        <dbReference type="ARBA" id="ARBA00022600"/>
    </source>
</evidence>
<comment type="pathway">
    <text evidence="3 10">Glycan biosynthesis; glycogen biosynthesis.</text>
</comment>
<gene>
    <name evidence="10" type="primary">glgB</name>
    <name evidence="12" type="ORF">QO005_002601</name>
</gene>
<evidence type="ECO:0000313" key="12">
    <source>
        <dbReference type="EMBL" id="MDQ0456260.1"/>
    </source>
</evidence>
<dbReference type="NCBIfam" id="NF008967">
    <property type="entry name" value="PRK12313.1"/>
    <property type="match status" value="1"/>
</dbReference>
<dbReference type="InterPro" id="IPR006047">
    <property type="entry name" value="GH13_cat_dom"/>
</dbReference>
<evidence type="ECO:0000256" key="1">
    <source>
        <dbReference type="ARBA" id="ARBA00000826"/>
    </source>
</evidence>
<protein>
    <recommendedName>
        <fullName evidence="10">1,4-alpha-glucan branching enzyme GlgB</fullName>
        <ecNumber evidence="10">2.4.1.18</ecNumber>
    </recommendedName>
    <alternativeName>
        <fullName evidence="10">1,4-alpha-D-glucan:1,4-alpha-D-glucan 6-glucosyl-transferase</fullName>
    </alternativeName>
    <alternativeName>
        <fullName evidence="10">Alpha-(1-&gt;4)-glucan branching enzyme</fullName>
    </alternativeName>
    <alternativeName>
        <fullName evidence="10">Glycogen branching enzyme</fullName>
        <shortName evidence="10">BE</shortName>
    </alternativeName>
</protein>
<dbReference type="InterPro" id="IPR037439">
    <property type="entry name" value="Branching_enzy"/>
</dbReference>
<keyword evidence="9 10" id="KW-0119">Carbohydrate metabolism</keyword>
<keyword evidence="8 10" id="KW-0320">Glycogen biosynthesis</keyword>
<dbReference type="EMBL" id="JAUSWH010000007">
    <property type="protein sequence ID" value="MDQ0456260.1"/>
    <property type="molecule type" value="Genomic_DNA"/>
</dbReference>
<dbReference type="SUPFAM" id="SSF51011">
    <property type="entry name" value="Glycosyl hydrolase domain"/>
    <property type="match status" value="1"/>
</dbReference>
<dbReference type="Proteomes" id="UP001235269">
    <property type="component" value="Unassembled WGS sequence"/>
</dbReference>
<feature type="active site" description="Nucleophile" evidence="10">
    <location>
        <position position="422"/>
    </location>
</feature>
<dbReference type="RefSeq" id="WP_307158450.1">
    <property type="nucleotide sequence ID" value="NZ_JAUSWH010000007.1"/>
</dbReference>
<dbReference type="Pfam" id="PF00128">
    <property type="entry name" value="Alpha-amylase"/>
    <property type="match status" value="1"/>
</dbReference>
<dbReference type="InterPro" id="IPR014756">
    <property type="entry name" value="Ig_E-set"/>
</dbReference>
<evidence type="ECO:0000313" key="13">
    <source>
        <dbReference type="Proteomes" id="UP001235269"/>
    </source>
</evidence>
<feature type="domain" description="Glycosyl hydrolase family 13 catalytic" evidence="11">
    <location>
        <begin position="265"/>
        <end position="609"/>
    </location>
</feature>
<dbReference type="PANTHER" id="PTHR43651">
    <property type="entry name" value="1,4-ALPHA-GLUCAN-BRANCHING ENZYME"/>
    <property type="match status" value="1"/>
</dbReference>
<evidence type="ECO:0000256" key="6">
    <source>
        <dbReference type="ARBA" id="ARBA00022676"/>
    </source>
</evidence>
<dbReference type="GO" id="GO:0003844">
    <property type="term" value="F:1,4-alpha-glucan branching enzyme activity"/>
    <property type="evidence" value="ECO:0007669"/>
    <property type="project" value="UniProtKB-EC"/>
</dbReference>
<dbReference type="Gene3D" id="3.20.20.80">
    <property type="entry name" value="Glycosidases"/>
    <property type="match status" value="1"/>
</dbReference>
<evidence type="ECO:0000256" key="3">
    <source>
        <dbReference type="ARBA" id="ARBA00004964"/>
    </source>
</evidence>
<dbReference type="SMART" id="SM00642">
    <property type="entry name" value="Aamy"/>
    <property type="match status" value="1"/>
</dbReference>
<dbReference type="InterPro" id="IPR006048">
    <property type="entry name" value="A-amylase/branching_C"/>
</dbReference>
<dbReference type="InterPro" id="IPR054169">
    <property type="entry name" value="GlgB_N"/>
</dbReference>
<keyword evidence="6 10" id="KW-0328">Glycosyltransferase</keyword>
<comment type="function">
    <text evidence="2 10">Catalyzes the formation of the alpha-1,6-glucosidic linkages in glycogen by scission of a 1,4-alpha-linked oligosaccharide from growing alpha-1,4-glucan chains and the subsequent attachment of the oligosaccharide to the alpha-1,6 position.</text>
</comment>
<comment type="subunit">
    <text evidence="10">Monomer.</text>
</comment>
<dbReference type="Pfam" id="PF02806">
    <property type="entry name" value="Alpha-amylase_C"/>
    <property type="match status" value="1"/>
</dbReference>
<proteinExistence type="inferred from homology"/>
<dbReference type="PIRSF" id="PIRSF000463">
    <property type="entry name" value="GlgB"/>
    <property type="match status" value="1"/>
</dbReference>
<dbReference type="CDD" id="cd02855">
    <property type="entry name" value="E_set_GBE_prok_N"/>
    <property type="match status" value="1"/>
</dbReference>
<comment type="similarity">
    <text evidence="4 10">Belongs to the glycosyl hydrolase 13 family. GlgB subfamily.</text>
</comment>
<comment type="caution">
    <text evidence="12">The sequence shown here is derived from an EMBL/GenBank/DDBJ whole genome shotgun (WGS) entry which is preliminary data.</text>
</comment>
<organism evidence="12 13">
    <name type="scientific">Rhizobium paknamense</name>
    <dbReference type="NCBI Taxonomy" id="1206817"/>
    <lineage>
        <taxon>Bacteria</taxon>
        <taxon>Pseudomonadati</taxon>
        <taxon>Pseudomonadota</taxon>
        <taxon>Alphaproteobacteria</taxon>
        <taxon>Hyphomicrobiales</taxon>
        <taxon>Rhizobiaceae</taxon>
        <taxon>Rhizobium/Agrobacterium group</taxon>
        <taxon>Rhizobium</taxon>
    </lineage>
</organism>
<dbReference type="InterPro" id="IPR006407">
    <property type="entry name" value="GlgB"/>
</dbReference>
<keyword evidence="7 10" id="KW-0808">Transferase</keyword>
<dbReference type="EC" id="2.4.1.18" evidence="10"/>
<reference evidence="12 13" key="1">
    <citation type="submission" date="2023-07" db="EMBL/GenBank/DDBJ databases">
        <title>Genomic Encyclopedia of Type Strains, Phase IV (KMG-IV): sequencing the most valuable type-strain genomes for metagenomic binning, comparative biology and taxonomic classification.</title>
        <authorList>
            <person name="Goeker M."/>
        </authorList>
    </citation>
    <scope>NUCLEOTIDE SEQUENCE [LARGE SCALE GENOMIC DNA]</scope>
    <source>
        <strain evidence="12 13">DSM 100301</strain>
    </source>
</reference>
<dbReference type="Gene3D" id="2.60.40.1180">
    <property type="entry name" value="Golgi alpha-mannosidase II"/>
    <property type="match status" value="1"/>
</dbReference>
<evidence type="ECO:0000256" key="10">
    <source>
        <dbReference type="HAMAP-Rule" id="MF_00685"/>
    </source>
</evidence>
<dbReference type="PANTHER" id="PTHR43651:SF3">
    <property type="entry name" value="1,4-ALPHA-GLUCAN-BRANCHING ENZYME"/>
    <property type="match status" value="1"/>
</dbReference>